<feature type="non-terminal residue" evidence="1">
    <location>
        <position position="1"/>
    </location>
</feature>
<dbReference type="Pfam" id="PF09778">
    <property type="entry name" value="Guanylate_cyc_2"/>
    <property type="match status" value="1"/>
</dbReference>
<dbReference type="EMBL" id="LWCA01002311">
    <property type="protein sequence ID" value="OAF63948.1"/>
    <property type="molecule type" value="Genomic_DNA"/>
</dbReference>
<protein>
    <submittedName>
        <fullName evidence="1">Uncharacterized protein</fullName>
    </submittedName>
</protein>
<evidence type="ECO:0000313" key="1">
    <source>
        <dbReference type="EMBL" id="OAF63948.1"/>
    </source>
</evidence>
<comment type="caution">
    <text evidence="1">The sequence shown here is derived from an EMBL/GenBank/DDBJ whole genome shotgun (WGS) entry which is preliminary data.</text>
</comment>
<evidence type="ECO:0000313" key="2">
    <source>
        <dbReference type="Proteomes" id="UP000078046"/>
    </source>
</evidence>
<name>A0A177APN0_9BILA</name>
<dbReference type="Proteomes" id="UP000078046">
    <property type="component" value="Unassembled WGS sequence"/>
</dbReference>
<reference evidence="1 2" key="1">
    <citation type="submission" date="2016-04" db="EMBL/GenBank/DDBJ databases">
        <title>The genome of Intoshia linei affirms orthonectids as highly simplified spiralians.</title>
        <authorList>
            <person name="Mikhailov K.V."/>
            <person name="Slusarev G.S."/>
            <person name="Nikitin M.A."/>
            <person name="Logacheva M.D."/>
            <person name="Penin A."/>
            <person name="Aleoshin V."/>
            <person name="Panchin Y.V."/>
        </authorList>
    </citation>
    <scope>NUCLEOTIDE SEQUENCE [LARGE SCALE GENOMIC DNA]</scope>
    <source>
        <strain evidence="1">Intl2013</strain>
        <tissue evidence="1">Whole animal</tissue>
    </source>
</reference>
<gene>
    <name evidence="1" type="ORF">A3Q56_08318</name>
</gene>
<proteinExistence type="predicted"/>
<dbReference type="AlphaFoldDB" id="A0A177APN0"/>
<accession>A0A177APN0</accession>
<organism evidence="1 2">
    <name type="scientific">Intoshia linei</name>
    <dbReference type="NCBI Taxonomy" id="1819745"/>
    <lineage>
        <taxon>Eukaryota</taxon>
        <taxon>Metazoa</taxon>
        <taxon>Spiralia</taxon>
        <taxon>Lophotrochozoa</taxon>
        <taxon>Mesozoa</taxon>
        <taxon>Orthonectida</taxon>
        <taxon>Rhopaluridae</taxon>
        <taxon>Intoshia</taxon>
    </lineage>
</organism>
<sequence length="145" mass="17199">YWSIEWFGVRSFINWNNLINCDIICDAFKNVLIKNNLSDFDVNPSTNELAERDLQNLYKLGEKKLPIKTEKVRYNDLIVGLRNKNWFIILMDSDYMAFKNTYIVSCFKACFPQLRPGHFVILCGFDQDEELFYYIDPLINKGILY</sequence>
<keyword evidence="2" id="KW-1185">Reference proteome</keyword>
<dbReference type="InterPro" id="IPR018616">
    <property type="entry name" value="GUCD1"/>
</dbReference>